<dbReference type="SUPFAM" id="SSF57959">
    <property type="entry name" value="Leucine zipper domain"/>
    <property type="match status" value="1"/>
</dbReference>
<keyword evidence="8" id="KW-1185">Reference proteome</keyword>
<dbReference type="PANTHER" id="PTHR23351">
    <property type="entry name" value="FOS TRANSCRIPTION FACTOR-RELATED"/>
    <property type="match status" value="1"/>
</dbReference>
<dbReference type="Proteomes" id="UP000192247">
    <property type="component" value="Unassembled WGS sequence"/>
</dbReference>
<evidence type="ECO:0000256" key="4">
    <source>
        <dbReference type="SAM" id="Coils"/>
    </source>
</evidence>
<dbReference type="GO" id="GO:0000978">
    <property type="term" value="F:RNA polymerase II cis-regulatory region sequence-specific DNA binding"/>
    <property type="evidence" value="ECO:0007669"/>
    <property type="project" value="TreeGrafter"/>
</dbReference>
<feature type="region of interest" description="Disordered" evidence="5">
    <location>
        <begin position="382"/>
        <end position="402"/>
    </location>
</feature>
<name>A0A1V9XER1_9ACAR</name>
<evidence type="ECO:0000256" key="5">
    <source>
        <dbReference type="SAM" id="MobiDB-lite"/>
    </source>
</evidence>
<feature type="coiled-coil region" evidence="4">
    <location>
        <begin position="256"/>
        <end position="317"/>
    </location>
</feature>
<dbReference type="GO" id="GO:0005634">
    <property type="term" value="C:nucleus"/>
    <property type="evidence" value="ECO:0007669"/>
    <property type="project" value="TreeGrafter"/>
</dbReference>
<keyword evidence="2" id="KW-0238">DNA-binding</keyword>
<protein>
    <recommendedName>
        <fullName evidence="6">BZIP domain-containing protein</fullName>
    </recommendedName>
</protein>
<dbReference type="CDD" id="cd14687">
    <property type="entry name" value="bZIP_ATF2"/>
    <property type="match status" value="1"/>
</dbReference>
<feature type="compositionally biased region" description="Polar residues" evidence="5">
    <location>
        <begin position="382"/>
        <end position="393"/>
    </location>
</feature>
<keyword evidence="4" id="KW-0175">Coiled coil</keyword>
<comment type="caution">
    <text evidence="7">The sequence shown here is derived from an EMBL/GenBank/DDBJ whole genome shotgun (WGS) entry which is preliminary data.</text>
</comment>
<feature type="domain" description="BZIP" evidence="6">
    <location>
        <begin position="251"/>
        <end position="314"/>
    </location>
</feature>
<keyword evidence="3" id="KW-0804">Transcription</keyword>
<dbReference type="SMART" id="SM00338">
    <property type="entry name" value="BRLZ"/>
    <property type="match status" value="1"/>
</dbReference>
<organism evidence="7 8">
    <name type="scientific">Tropilaelaps mercedesae</name>
    <dbReference type="NCBI Taxonomy" id="418985"/>
    <lineage>
        <taxon>Eukaryota</taxon>
        <taxon>Metazoa</taxon>
        <taxon>Ecdysozoa</taxon>
        <taxon>Arthropoda</taxon>
        <taxon>Chelicerata</taxon>
        <taxon>Arachnida</taxon>
        <taxon>Acari</taxon>
        <taxon>Parasitiformes</taxon>
        <taxon>Mesostigmata</taxon>
        <taxon>Gamasina</taxon>
        <taxon>Dermanyssoidea</taxon>
        <taxon>Laelapidae</taxon>
        <taxon>Tropilaelaps</taxon>
    </lineage>
</organism>
<sequence>SYVGDPRESDPDCVAEASPAAAGQTAGSGVSASSVQTVPSPLHNTQTLSSAHLVHLPNQLQSHVDISLAIQGQQPLQPVQSLSHLHETYPTSTTTTTIATIGDVYSYPSYYSTNCGASYDASYYGSSPYAEMVTPPPNGQHSDVKPTEEELWHFRQSKESTNSHVSRCCVPYDSSTTLVPAVIRELDVGMGFAPQPSTSHGNSNIVVCNSVPSSGEELIPQASAKVGRSTRIKREPLYSENSGTSNGTEDIARRLRRRERNKVAAAKCRNKKKKQQEQLNKDHYLTRQHNEALQHEVAQLEAKVQELRDQLANHSCCLIVNGATSVPVSVPVSLTSVASVSSNTTSFPSSFSCATNLLNSAIGNEMHHQNEAQMTSSSFAIQGPNQQHIQQPHLTPPDGHVWLTPDNLWGQMMD</sequence>
<dbReference type="PROSITE" id="PS00036">
    <property type="entry name" value="BZIP_BASIC"/>
    <property type="match status" value="1"/>
</dbReference>
<evidence type="ECO:0000313" key="8">
    <source>
        <dbReference type="Proteomes" id="UP000192247"/>
    </source>
</evidence>
<feature type="non-terminal residue" evidence="7">
    <location>
        <position position="1"/>
    </location>
</feature>
<dbReference type="GO" id="GO:0000981">
    <property type="term" value="F:DNA-binding transcription factor activity, RNA polymerase II-specific"/>
    <property type="evidence" value="ECO:0007669"/>
    <property type="project" value="TreeGrafter"/>
</dbReference>
<dbReference type="InterPro" id="IPR046347">
    <property type="entry name" value="bZIP_sf"/>
</dbReference>
<dbReference type="InterPro" id="IPR000837">
    <property type="entry name" value="AP-1"/>
</dbReference>
<dbReference type="InParanoid" id="A0A1V9XER1"/>
<evidence type="ECO:0000256" key="1">
    <source>
        <dbReference type="ARBA" id="ARBA00023015"/>
    </source>
</evidence>
<dbReference type="PROSITE" id="PS50217">
    <property type="entry name" value="BZIP"/>
    <property type="match status" value="1"/>
</dbReference>
<dbReference type="EMBL" id="MNPL01012638">
    <property type="protein sequence ID" value="OQR72035.1"/>
    <property type="molecule type" value="Genomic_DNA"/>
</dbReference>
<dbReference type="AlphaFoldDB" id="A0A1V9XER1"/>
<reference evidence="7 8" key="1">
    <citation type="journal article" date="2017" name="Gigascience">
        <title>Draft genome of the honey bee ectoparasitic mite, Tropilaelaps mercedesae, is shaped by the parasitic life history.</title>
        <authorList>
            <person name="Dong X."/>
            <person name="Armstrong S.D."/>
            <person name="Xia D."/>
            <person name="Makepeace B.L."/>
            <person name="Darby A.C."/>
            <person name="Kadowaki T."/>
        </authorList>
    </citation>
    <scope>NUCLEOTIDE SEQUENCE [LARGE SCALE GENOMIC DNA]</scope>
    <source>
        <strain evidence="7">Wuxi-XJTLU</strain>
    </source>
</reference>
<keyword evidence="1" id="KW-0805">Transcription regulation</keyword>
<dbReference type="InterPro" id="IPR004827">
    <property type="entry name" value="bZIP"/>
</dbReference>
<dbReference type="OrthoDB" id="2596881at2759"/>
<feature type="compositionally biased region" description="Basic and acidic residues" evidence="5">
    <location>
        <begin position="1"/>
        <end position="10"/>
    </location>
</feature>
<gene>
    <name evidence="7" type="ORF">BIW11_10627</name>
</gene>
<dbReference type="Pfam" id="PF00170">
    <property type="entry name" value="bZIP_1"/>
    <property type="match status" value="1"/>
</dbReference>
<accession>A0A1V9XER1</accession>
<feature type="region of interest" description="Disordered" evidence="5">
    <location>
        <begin position="1"/>
        <end position="41"/>
    </location>
</feature>
<feature type="compositionally biased region" description="Polar residues" evidence="5">
    <location>
        <begin position="25"/>
        <end position="41"/>
    </location>
</feature>
<dbReference type="Gene3D" id="1.20.5.170">
    <property type="match status" value="1"/>
</dbReference>
<evidence type="ECO:0000256" key="2">
    <source>
        <dbReference type="ARBA" id="ARBA00023125"/>
    </source>
</evidence>
<dbReference type="PANTHER" id="PTHR23351:SF24">
    <property type="entry name" value="ACTIVATING TRANSCRIPTION FACTOR 3-RELATED"/>
    <property type="match status" value="1"/>
</dbReference>
<evidence type="ECO:0000313" key="7">
    <source>
        <dbReference type="EMBL" id="OQR72035.1"/>
    </source>
</evidence>
<evidence type="ECO:0000259" key="6">
    <source>
        <dbReference type="PROSITE" id="PS50217"/>
    </source>
</evidence>
<proteinExistence type="predicted"/>
<evidence type="ECO:0000256" key="3">
    <source>
        <dbReference type="ARBA" id="ARBA00023163"/>
    </source>
</evidence>
<dbReference type="STRING" id="418985.A0A1V9XER1"/>